<feature type="domain" description="DUF4010" evidence="3">
    <location>
        <begin position="183"/>
        <end position="392"/>
    </location>
</feature>
<feature type="transmembrane region" description="Helical" evidence="1">
    <location>
        <begin position="268"/>
        <end position="287"/>
    </location>
</feature>
<feature type="transmembrane region" description="Helical" evidence="1">
    <location>
        <begin position="92"/>
        <end position="110"/>
    </location>
</feature>
<dbReference type="RefSeq" id="WP_014148692.1">
    <property type="nucleotide sequence ID" value="NC_016112.1"/>
</dbReference>
<dbReference type="PANTHER" id="PTHR39084:SF1">
    <property type="entry name" value="DUF4010 DOMAIN-CONTAINING PROTEIN"/>
    <property type="match status" value="1"/>
</dbReference>
<dbReference type="PATRIC" id="fig|271065.3.peg.2282"/>
<dbReference type="AlphaFoldDB" id="G4STF0"/>
<feature type="transmembrane region" description="Helical" evidence="1">
    <location>
        <begin position="145"/>
        <end position="163"/>
    </location>
</feature>
<feature type="transmembrane region" description="Helical" evidence="1">
    <location>
        <begin position="364"/>
        <end position="383"/>
    </location>
</feature>
<feature type="domain" description="MgtC/SapB/SrpB/YhiD N-terminal" evidence="2">
    <location>
        <begin position="10"/>
        <end position="134"/>
    </location>
</feature>
<name>G4STF0_META2</name>
<reference evidence="5" key="1">
    <citation type="journal article" date="2012" name="J. Bacteriol.">
        <title>Genome sequence of the haloalkaliphilic methanotrophic bacterium Methylomicrobium alcaliphilum 20Z.</title>
        <authorList>
            <person name="Vuilleumier S."/>
            <person name="Khmelenina V.N."/>
            <person name="Bringel F."/>
            <person name="Reshetnikov A.S."/>
            <person name="Lajus A."/>
            <person name="Mangenot S."/>
            <person name="Rouy Z."/>
            <person name="Op den Camp H.J."/>
            <person name="Jetten M.S."/>
            <person name="Dispirito A.A."/>
            <person name="Dunfield P."/>
            <person name="Klotz M.G."/>
            <person name="Semrau J.D."/>
            <person name="Stein L.Y."/>
            <person name="Barbe V."/>
            <person name="Medigue C."/>
            <person name="Trotsenko Y.A."/>
            <person name="Kalyuzhnaya M.G."/>
        </authorList>
    </citation>
    <scope>NUCLEOTIDE SEQUENCE [LARGE SCALE GENOMIC DNA]</scope>
    <source>
        <strain evidence="5">DSM 19304 / NCIMB 14124 / VKM B-2133 / 20Z</strain>
    </source>
</reference>
<dbReference type="Proteomes" id="UP000008315">
    <property type="component" value="Chromosome"/>
</dbReference>
<gene>
    <name evidence="4" type="ordered locus">MEALZ_2220</name>
</gene>
<dbReference type="Pfam" id="PF13194">
    <property type="entry name" value="DUF4010"/>
    <property type="match status" value="1"/>
</dbReference>
<evidence type="ECO:0000259" key="3">
    <source>
        <dbReference type="Pfam" id="PF13194"/>
    </source>
</evidence>
<evidence type="ECO:0000256" key="1">
    <source>
        <dbReference type="SAM" id="Phobius"/>
    </source>
</evidence>
<dbReference type="KEGG" id="mah:MEALZ_2220"/>
<proteinExistence type="predicted"/>
<evidence type="ECO:0000313" key="5">
    <source>
        <dbReference type="Proteomes" id="UP000008315"/>
    </source>
</evidence>
<feature type="transmembrane region" description="Helical" evidence="1">
    <location>
        <begin position="62"/>
        <end position="80"/>
    </location>
</feature>
<feature type="transmembrane region" description="Helical" evidence="1">
    <location>
        <begin position="389"/>
        <end position="416"/>
    </location>
</feature>
<dbReference type="Pfam" id="PF02308">
    <property type="entry name" value="MgtC"/>
    <property type="match status" value="1"/>
</dbReference>
<evidence type="ECO:0000259" key="2">
    <source>
        <dbReference type="Pfam" id="PF02308"/>
    </source>
</evidence>
<protein>
    <submittedName>
        <fullName evidence="4">Uncharacterized protein</fullName>
    </submittedName>
</protein>
<dbReference type="EMBL" id="FO082060">
    <property type="protein sequence ID" value="CCE23906.1"/>
    <property type="molecule type" value="Genomic_DNA"/>
</dbReference>
<dbReference type="HOGENOM" id="CLU_036781_1_1_6"/>
<feature type="transmembrane region" description="Helical" evidence="1">
    <location>
        <begin position="6"/>
        <end position="26"/>
    </location>
</feature>
<keyword evidence="5" id="KW-1185">Reference proteome</keyword>
<organism evidence="4 5">
    <name type="scientific">Methylotuvimicrobium alcaliphilum (strain DSM 19304 / NCIMB 14124 / VKM B-2133 / 20Z)</name>
    <name type="common">Methylomicrobium alcaliphilum</name>
    <dbReference type="NCBI Taxonomy" id="1091494"/>
    <lineage>
        <taxon>Bacteria</taxon>
        <taxon>Pseudomonadati</taxon>
        <taxon>Pseudomonadota</taxon>
        <taxon>Gammaproteobacteria</taxon>
        <taxon>Methylococcales</taxon>
        <taxon>Methylococcaceae</taxon>
        <taxon>Methylotuvimicrobium</taxon>
    </lineage>
</organism>
<keyword evidence="1" id="KW-1133">Transmembrane helix</keyword>
<dbReference type="InterPro" id="IPR049177">
    <property type="entry name" value="MgtC_SapB_SrpB_YhiD_N"/>
</dbReference>
<keyword evidence="1" id="KW-0812">Transmembrane</keyword>
<feature type="transmembrane region" description="Helical" evidence="1">
    <location>
        <begin position="38"/>
        <end position="56"/>
    </location>
</feature>
<dbReference type="InterPro" id="IPR025105">
    <property type="entry name" value="DUF4010"/>
</dbReference>
<feature type="transmembrane region" description="Helical" evidence="1">
    <location>
        <begin position="206"/>
        <end position="225"/>
    </location>
</feature>
<sequence>MTDLENFKLLGTALGIGLLIGLERGWESRDWGEGTRVAGLRTFGLISLLGGVWALFAREVDPLLIGFSFLALTLVLMVAYHSSLERTEDFGVTSVIASLLAFAFGALAVFGYTVLASSSAVVVTFLLGFKPLLHGWLKKIERRELFATLKLLLISIVILPILPDRYLDSWQVFNPYHVWLMVVLIATISYLGYFSIKIAGNRHGPVLTGVFGGLASSTAVTLNLARFSRQYPGDENALSAGILTACATMFPRTLFLASIINPSLLRPLFPALLLMGLLSYFFAFLFWRTATNIYESDTDLKLENPFQLVMALKFGALLLAILFIARMLRIYFGDTGVYFVAAISGITDVDPITLSMSRMSQEGMAIDVAVLAILIAAAVNSVVKSIMALSIGGCALGFRVGGAMSCSVGLGLALFFMQ</sequence>
<feature type="transmembrane region" description="Helical" evidence="1">
    <location>
        <begin position="237"/>
        <end position="256"/>
    </location>
</feature>
<feature type="transmembrane region" description="Helical" evidence="1">
    <location>
        <begin position="307"/>
        <end position="325"/>
    </location>
</feature>
<keyword evidence="1" id="KW-0472">Membrane</keyword>
<accession>G4STF0</accession>
<evidence type="ECO:0000313" key="4">
    <source>
        <dbReference type="EMBL" id="CCE23906.1"/>
    </source>
</evidence>
<dbReference type="PANTHER" id="PTHR39084">
    <property type="entry name" value="MEMBRANE PROTEIN-RELATED"/>
    <property type="match status" value="1"/>
</dbReference>
<feature type="transmembrane region" description="Helical" evidence="1">
    <location>
        <begin position="175"/>
        <end position="194"/>
    </location>
</feature>